<dbReference type="InterPro" id="IPR025500">
    <property type="entry name" value="DUF4390"/>
</dbReference>
<name>A0A7H0HLF1_9BURK</name>
<reference evidence="1 2" key="1">
    <citation type="submission" date="2020-08" db="EMBL/GenBank/DDBJ databases">
        <title>Genome sequence of Acidovorax monticola KACC 19171T.</title>
        <authorList>
            <person name="Hyun D.-W."/>
            <person name="Bae J.-W."/>
        </authorList>
    </citation>
    <scope>NUCLEOTIDE SEQUENCE [LARGE SCALE GENOMIC DNA]</scope>
    <source>
        <strain evidence="1 2">KACC 19171</strain>
    </source>
</reference>
<dbReference type="EMBL" id="CP060790">
    <property type="protein sequence ID" value="QNP61367.1"/>
    <property type="molecule type" value="Genomic_DNA"/>
</dbReference>
<organism evidence="1 2">
    <name type="scientific">Paenacidovorax monticola</name>
    <dbReference type="NCBI Taxonomy" id="1926868"/>
    <lineage>
        <taxon>Bacteria</taxon>
        <taxon>Pseudomonadati</taxon>
        <taxon>Pseudomonadota</taxon>
        <taxon>Betaproteobacteria</taxon>
        <taxon>Burkholderiales</taxon>
        <taxon>Comamonadaceae</taxon>
        <taxon>Paenacidovorax</taxon>
    </lineage>
</organism>
<dbReference type="AlphaFoldDB" id="A0A7H0HLF1"/>
<proteinExistence type="predicted"/>
<protein>
    <submittedName>
        <fullName evidence="1">DUF4390 domain-containing protein</fullName>
    </submittedName>
</protein>
<keyword evidence="2" id="KW-1185">Reference proteome</keyword>
<dbReference type="Pfam" id="PF14334">
    <property type="entry name" value="DUF4390"/>
    <property type="match status" value="1"/>
</dbReference>
<dbReference type="KEGG" id="amon:H9L24_13850"/>
<dbReference type="Proteomes" id="UP000516057">
    <property type="component" value="Chromosome"/>
</dbReference>
<accession>A0A7H0HLF1</accession>
<gene>
    <name evidence="1" type="ORF">H9L24_13850</name>
</gene>
<evidence type="ECO:0000313" key="1">
    <source>
        <dbReference type="EMBL" id="QNP61367.1"/>
    </source>
</evidence>
<evidence type="ECO:0000313" key="2">
    <source>
        <dbReference type="Proteomes" id="UP000516057"/>
    </source>
</evidence>
<sequence>MLVPGLWAPTFAQTPGEVVQMQLERTDDGLLLSAGLRFELPDLVEDALRKGIPMYFIAEAEVLRERWYWSDKVVAHAHRYLRLSYQPLTRRWRLNLSSTPFTNAGLGVALGQNFDDYEEALAALQRIARWKIAEASEVDEDARHVVQLRFRIDLSQLPRPFQISAVGGRSGWNMLVSRTQRLAPERTAP</sequence>